<dbReference type="EMBL" id="JAHZIK010000177">
    <property type="protein sequence ID" value="MBW7454272.1"/>
    <property type="molecule type" value="Genomic_DNA"/>
</dbReference>
<accession>A0ABS7C035</accession>
<protein>
    <submittedName>
        <fullName evidence="1">Uncharacterized protein</fullName>
    </submittedName>
</protein>
<proteinExistence type="predicted"/>
<dbReference type="InterPro" id="IPR045527">
    <property type="entry name" value="DUF6470"/>
</dbReference>
<evidence type="ECO:0000313" key="2">
    <source>
        <dbReference type="Proteomes" id="UP001519887"/>
    </source>
</evidence>
<organism evidence="1 2">
    <name type="scientific">Paenibacillus sepulcri</name>
    <dbReference type="NCBI Taxonomy" id="359917"/>
    <lineage>
        <taxon>Bacteria</taxon>
        <taxon>Bacillati</taxon>
        <taxon>Bacillota</taxon>
        <taxon>Bacilli</taxon>
        <taxon>Bacillales</taxon>
        <taxon>Paenibacillaceae</taxon>
        <taxon>Paenibacillus</taxon>
    </lineage>
</organism>
<name>A0ABS7C035_9BACL</name>
<dbReference type="RefSeq" id="WP_210039008.1">
    <property type="nucleotide sequence ID" value="NZ_JBHLVU010000043.1"/>
</dbReference>
<sequence>MKLPYIQAESVKGRIGIETQPGQYDIQTQQAELQINSTPAQMNTHSQMASIEIDSDRMWAAFNGGKPTEFINRIYSQMPDIALQGIALIVEKGNRMGDLRNKEDPVPDIALEGMLEGPSSVEVFGPASYKNVDVYITPHYADVQVDVGGVDIQVQTHKPDIEYQRGKINVYMEQYASVRFQVANLDMLV</sequence>
<keyword evidence="2" id="KW-1185">Reference proteome</keyword>
<evidence type="ECO:0000313" key="1">
    <source>
        <dbReference type="EMBL" id="MBW7454272.1"/>
    </source>
</evidence>
<dbReference type="Proteomes" id="UP001519887">
    <property type="component" value="Unassembled WGS sequence"/>
</dbReference>
<comment type="caution">
    <text evidence="1">The sequence shown here is derived from an EMBL/GenBank/DDBJ whole genome shotgun (WGS) entry which is preliminary data.</text>
</comment>
<reference evidence="1 2" key="1">
    <citation type="submission" date="2021-07" db="EMBL/GenBank/DDBJ databases">
        <title>Paenibacillus radiodurans sp. nov., isolated from the southeastern edge of Tengger Desert.</title>
        <authorList>
            <person name="Zhang G."/>
        </authorList>
    </citation>
    <scope>NUCLEOTIDE SEQUENCE [LARGE SCALE GENOMIC DNA]</scope>
    <source>
        <strain evidence="1 2">CCM 7311</strain>
    </source>
</reference>
<gene>
    <name evidence="1" type="ORF">K0U00_09545</name>
</gene>
<dbReference type="Pfam" id="PF20074">
    <property type="entry name" value="DUF6470"/>
    <property type="match status" value="1"/>
</dbReference>